<dbReference type="CDD" id="cd02440">
    <property type="entry name" value="AdoMet_MTases"/>
    <property type="match status" value="1"/>
</dbReference>
<gene>
    <name evidence="12" type="ORF">J0X15_13660</name>
</gene>
<evidence type="ECO:0000256" key="6">
    <source>
        <dbReference type="ARBA" id="ARBA00022603"/>
    </source>
</evidence>
<evidence type="ECO:0000313" key="13">
    <source>
        <dbReference type="Proteomes" id="UP000664779"/>
    </source>
</evidence>
<dbReference type="InterPro" id="IPR000682">
    <property type="entry name" value="PCMT"/>
</dbReference>
<dbReference type="Proteomes" id="UP000664779">
    <property type="component" value="Unassembled WGS sequence"/>
</dbReference>
<keyword evidence="13" id="KW-1185">Reference proteome</keyword>
<evidence type="ECO:0000256" key="9">
    <source>
        <dbReference type="ARBA" id="ARBA00030757"/>
    </source>
</evidence>
<evidence type="ECO:0000256" key="2">
    <source>
        <dbReference type="ARBA" id="ARBA00005369"/>
    </source>
</evidence>
<dbReference type="InterPro" id="IPR029063">
    <property type="entry name" value="SAM-dependent_MTases_sf"/>
</dbReference>
<dbReference type="GO" id="GO:0004719">
    <property type="term" value="F:protein-L-isoaspartate (D-aspartate) O-methyltransferase activity"/>
    <property type="evidence" value="ECO:0007669"/>
    <property type="project" value="UniProtKB-EC"/>
</dbReference>
<keyword evidence="7" id="KW-0808">Transferase</keyword>
<reference evidence="12" key="1">
    <citation type="submission" date="2021-03" db="EMBL/GenBank/DDBJ databases">
        <title>Roseibium sp. CAU 1637 isolated from Incheon.</title>
        <authorList>
            <person name="Kim W."/>
        </authorList>
    </citation>
    <scope>NUCLEOTIDE SEQUENCE</scope>
    <source>
        <strain evidence="12">CAU 1637</strain>
    </source>
</reference>
<dbReference type="GO" id="GO:0005737">
    <property type="term" value="C:cytoplasm"/>
    <property type="evidence" value="ECO:0007669"/>
    <property type="project" value="UniProtKB-SubCell"/>
</dbReference>
<evidence type="ECO:0000256" key="11">
    <source>
        <dbReference type="ARBA" id="ARBA00031350"/>
    </source>
</evidence>
<keyword evidence="5" id="KW-0963">Cytoplasm</keyword>
<dbReference type="GO" id="GO:0032259">
    <property type="term" value="P:methylation"/>
    <property type="evidence" value="ECO:0007669"/>
    <property type="project" value="UniProtKB-KW"/>
</dbReference>
<evidence type="ECO:0000313" key="12">
    <source>
        <dbReference type="EMBL" id="MBO0346275.1"/>
    </source>
</evidence>
<sequence>MNEDGSDSYSDKTQAIVLEERETRASFVLGLRSRGIGDRQVLGAIERVPRRLFLAAIYHRLAYQDAAVPIECGQSAIAPSDVARRAQALDVQSGHRVLEIGTGSGYQTAVLSHLAGEVHSIERFSGLMDLAGQRLAALKLTNLTLYHGDGLAAPDDEGWPKVGEGDRPVPVGAGVKYDRIIVNGAWPEIPKTLRALLKPGGILLMPVGQTSSLQELTRFRAPVDQSESDLIEVLDRIRSISLIRGRAEFL</sequence>
<proteinExistence type="inferred from homology"/>
<name>A0A939EQ45_9HYPH</name>
<comment type="caution">
    <text evidence="12">The sequence shown here is derived from an EMBL/GenBank/DDBJ whole genome shotgun (WGS) entry which is preliminary data.</text>
</comment>
<evidence type="ECO:0000256" key="10">
    <source>
        <dbReference type="ARBA" id="ARBA00031323"/>
    </source>
</evidence>
<dbReference type="PANTHER" id="PTHR11579:SF0">
    <property type="entry name" value="PROTEIN-L-ISOASPARTATE(D-ASPARTATE) O-METHYLTRANSFERASE"/>
    <property type="match status" value="1"/>
</dbReference>
<evidence type="ECO:0000256" key="7">
    <source>
        <dbReference type="ARBA" id="ARBA00022679"/>
    </source>
</evidence>
<protein>
    <recommendedName>
        <fullName evidence="4">Protein-L-isoaspartate O-methyltransferase</fullName>
        <ecNumber evidence="3">2.1.1.77</ecNumber>
    </recommendedName>
    <alternativeName>
        <fullName evidence="11">L-isoaspartyl protein carboxyl methyltransferase</fullName>
    </alternativeName>
    <alternativeName>
        <fullName evidence="9">Protein L-isoaspartyl methyltransferase</fullName>
    </alternativeName>
    <alternativeName>
        <fullName evidence="10">Protein-beta-aspartate methyltransferase</fullName>
    </alternativeName>
</protein>
<dbReference type="Gene3D" id="3.40.50.150">
    <property type="entry name" value="Vaccinia Virus protein VP39"/>
    <property type="match status" value="1"/>
</dbReference>
<dbReference type="Pfam" id="PF01135">
    <property type="entry name" value="PCMT"/>
    <property type="match status" value="1"/>
</dbReference>
<comment type="similarity">
    <text evidence="2">Belongs to the methyltransferase superfamily. L-isoaspartyl/D-aspartyl protein methyltransferase family.</text>
</comment>
<evidence type="ECO:0000256" key="3">
    <source>
        <dbReference type="ARBA" id="ARBA00011890"/>
    </source>
</evidence>
<evidence type="ECO:0000256" key="1">
    <source>
        <dbReference type="ARBA" id="ARBA00004496"/>
    </source>
</evidence>
<dbReference type="AlphaFoldDB" id="A0A939EQ45"/>
<organism evidence="12 13">
    <name type="scientific">Roseibium limicola</name>
    <dbReference type="NCBI Taxonomy" id="2816037"/>
    <lineage>
        <taxon>Bacteria</taxon>
        <taxon>Pseudomonadati</taxon>
        <taxon>Pseudomonadota</taxon>
        <taxon>Alphaproteobacteria</taxon>
        <taxon>Hyphomicrobiales</taxon>
        <taxon>Stappiaceae</taxon>
        <taxon>Roseibium</taxon>
    </lineage>
</organism>
<comment type="subcellular location">
    <subcellularLocation>
        <location evidence="1">Cytoplasm</location>
    </subcellularLocation>
</comment>
<dbReference type="EC" id="2.1.1.77" evidence="3"/>
<evidence type="ECO:0000256" key="8">
    <source>
        <dbReference type="ARBA" id="ARBA00022691"/>
    </source>
</evidence>
<evidence type="ECO:0000256" key="5">
    <source>
        <dbReference type="ARBA" id="ARBA00022490"/>
    </source>
</evidence>
<dbReference type="SUPFAM" id="SSF53335">
    <property type="entry name" value="S-adenosyl-L-methionine-dependent methyltransferases"/>
    <property type="match status" value="1"/>
</dbReference>
<accession>A0A939EQ45</accession>
<evidence type="ECO:0000256" key="4">
    <source>
        <dbReference type="ARBA" id="ARBA00013346"/>
    </source>
</evidence>
<dbReference type="EMBL" id="JAFLNF010000005">
    <property type="protein sequence ID" value="MBO0346275.1"/>
    <property type="molecule type" value="Genomic_DNA"/>
</dbReference>
<dbReference type="PANTHER" id="PTHR11579">
    <property type="entry name" value="PROTEIN-L-ISOASPARTATE O-METHYLTRANSFERASE"/>
    <property type="match status" value="1"/>
</dbReference>
<keyword evidence="6" id="KW-0489">Methyltransferase</keyword>
<keyword evidence="8" id="KW-0949">S-adenosyl-L-methionine</keyword>
<dbReference type="RefSeq" id="WP_206941723.1">
    <property type="nucleotide sequence ID" value="NZ_JAFLNF010000005.1"/>
</dbReference>